<dbReference type="InterPro" id="IPR002178">
    <property type="entry name" value="PTS_EIIA_type-2_dom"/>
</dbReference>
<gene>
    <name evidence="2" type="primary">fruA_4</name>
    <name evidence="2" type="ORF">ERS852571_02787</name>
</gene>
<dbReference type="PROSITE" id="PS51094">
    <property type="entry name" value="PTS_EIIA_TYPE_2"/>
    <property type="match status" value="1"/>
</dbReference>
<dbReference type="Gene3D" id="3.40.930.10">
    <property type="entry name" value="Mannitol-specific EII, Chain A"/>
    <property type="match status" value="1"/>
</dbReference>
<protein>
    <submittedName>
        <fullName evidence="2">EIIABC-Fru</fullName>
    </submittedName>
</protein>
<accession>A0A173UGW8</accession>
<dbReference type="Proteomes" id="UP000095553">
    <property type="component" value="Unassembled WGS sequence"/>
</dbReference>
<dbReference type="PANTHER" id="PTHR47738:SF2">
    <property type="entry name" value="PTS SYSTEM FRUCTOSE-LIKE EIIA COMPONENT"/>
    <property type="match status" value="1"/>
</dbReference>
<dbReference type="InterPro" id="IPR051541">
    <property type="entry name" value="PTS_SugarTrans_NitroReg"/>
</dbReference>
<dbReference type="PANTHER" id="PTHR47738">
    <property type="entry name" value="PTS SYSTEM FRUCTOSE-LIKE EIIA COMPONENT-RELATED"/>
    <property type="match status" value="1"/>
</dbReference>
<sequence length="157" mass="17710">MSGVNLAEVLLDEMVILDCEPFKDKENMFDVMTAKFEEAGFVSDAKAYKDALEYRESLGPTYMGNFVAIPHGKCKEVLKPGIGFCRCKKPFIYESSGESGEVKYIFVLAISENQENDYHLRVLATLAGMLAHKEFLELLEKAESYDDLIHGIKQLQL</sequence>
<dbReference type="RefSeq" id="WP_044924960.1">
    <property type="nucleotide sequence ID" value="NZ_CYXY01000022.1"/>
</dbReference>
<dbReference type="EMBL" id="CYXY01000022">
    <property type="protein sequence ID" value="CUN14221.1"/>
    <property type="molecule type" value="Genomic_DNA"/>
</dbReference>
<name>A0A173UGW8_ANAHA</name>
<dbReference type="PROSITE" id="PS00372">
    <property type="entry name" value="PTS_EIIA_TYPE_2_HIS"/>
    <property type="match status" value="1"/>
</dbReference>
<proteinExistence type="predicted"/>
<reference evidence="2 3" key="1">
    <citation type="submission" date="2015-09" db="EMBL/GenBank/DDBJ databases">
        <authorList>
            <consortium name="Pathogen Informatics"/>
        </authorList>
    </citation>
    <scope>NUCLEOTIDE SEQUENCE [LARGE SCALE GENOMIC DNA]</scope>
    <source>
        <strain evidence="2 3">2789STDY5834959</strain>
    </source>
</reference>
<evidence type="ECO:0000259" key="1">
    <source>
        <dbReference type="PROSITE" id="PS51094"/>
    </source>
</evidence>
<dbReference type="SUPFAM" id="SSF55804">
    <property type="entry name" value="Phoshotransferase/anion transport protein"/>
    <property type="match status" value="1"/>
</dbReference>
<organism evidence="2 3">
    <name type="scientific">Anaerostipes hadrus</name>
    <dbReference type="NCBI Taxonomy" id="649756"/>
    <lineage>
        <taxon>Bacteria</taxon>
        <taxon>Bacillati</taxon>
        <taxon>Bacillota</taxon>
        <taxon>Clostridia</taxon>
        <taxon>Lachnospirales</taxon>
        <taxon>Lachnospiraceae</taxon>
        <taxon>Anaerostipes</taxon>
    </lineage>
</organism>
<dbReference type="AlphaFoldDB" id="A0A173UGW8"/>
<evidence type="ECO:0000313" key="2">
    <source>
        <dbReference type="EMBL" id="CUN14221.1"/>
    </source>
</evidence>
<dbReference type="InterPro" id="IPR016152">
    <property type="entry name" value="PTrfase/Anion_transptr"/>
</dbReference>
<feature type="domain" description="PTS EIIA type-2" evidence="1">
    <location>
        <begin position="8"/>
        <end position="155"/>
    </location>
</feature>
<evidence type="ECO:0000313" key="3">
    <source>
        <dbReference type="Proteomes" id="UP000095553"/>
    </source>
</evidence>
<dbReference type="CDD" id="cd00211">
    <property type="entry name" value="PTS_IIA_fru"/>
    <property type="match status" value="1"/>
</dbReference>
<dbReference type="Pfam" id="PF00359">
    <property type="entry name" value="PTS_EIIA_2"/>
    <property type="match status" value="1"/>
</dbReference>